<dbReference type="InterPro" id="IPR006665">
    <property type="entry name" value="OmpA-like"/>
</dbReference>
<gene>
    <name evidence="8" type="ORF">GA0071312_1445</name>
    <name evidence="7" type="ORF">HLUCCO17_05380</name>
</gene>
<feature type="signal peptide" evidence="5">
    <location>
        <begin position="1"/>
        <end position="17"/>
    </location>
</feature>
<dbReference type="InterPro" id="IPR006664">
    <property type="entry name" value="OMP_bac"/>
</dbReference>
<dbReference type="OrthoDB" id="5525824at2"/>
<dbReference type="Proteomes" id="UP000182800">
    <property type="component" value="Unassembled WGS sequence"/>
</dbReference>
<evidence type="ECO:0000313" key="8">
    <source>
        <dbReference type="EMBL" id="SCC80356.1"/>
    </source>
</evidence>
<dbReference type="GO" id="GO:0009279">
    <property type="term" value="C:cell outer membrane"/>
    <property type="evidence" value="ECO:0007669"/>
    <property type="project" value="UniProtKB-SubCell"/>
</dbReference>
<dbReference type="InterPro" id="IPR036737">
    <property type="entry name" value="OmpA-like_sf"/>
</dbReference>
<dbReference type="Gene3D" id="3.30.1330.60">
    <property type="entry name" value="OmpA-like domain"/>
    <property type="match status" value="1"/>
</dbReference>
<dbReference type="PANTHER" id="PTHR30329:SF21">
    <property type="entry name" value="LIPOPROTEIN YIAD-RELATED"/>
    <property type="match status" value="1"/>
</dbReference>
<dbReference type="PANTHER" id="PTHR30329">
    <property type="entry name" value="STATOR ELEMENT OF FLAGELLAR MOTOR COMPLEX"/>
    <property type="match status" value="1"/>
</dbReference>
<evidence type="ECO:0000256" key="1">
    <source>
        <dbReference type="ARBA" id="ARBA00004442"/>
    </source>
</evidence>
<comment type="caution">
    <text evidence="7">The sequence shown here is derived from an EMBL/GenBank/DDBJ whole genome shotgun (WGS) entry which is preliminary data.</text>
</comment>
<reference evidence="8 10" key="2">
    <citation type="submission" date="2016-08" db="EMBL/GenBank/DDBJ databases">
        <authorList>
            <person name="Varghese N."/>
            <person name="Submissions Spin"/>
        </authorList>
    </citation>
    <scope>NUCLEOTIDE SEQUENCE [LARGE SCALE GENOMIC DNA]</scope>
    <source>
        <strain evidence="8 10">HL-109</strain>
    </source>
</reference>
<keyword evidence="3" id="KW-0998">Cell outer membrane</keyword>
<reference evidence="7 9" key="1">
    <citation type="submission" date="2015-09" db="EMBL/GenBank/DDBJ databases">
        <title>Identification and resolution of microdiversity through metagenomic sequencing of parallel consortia.</title>
        <authorList>
            <person name="Nelson W.C."/>
            <person name="Romine M.F."/>
            <person name="Lindemann S.R."/>
        </authorList>
    </citation>
    <scope>NUCLEOTIDE SEQUENCE [LARGE SCALE GENOMIC DNA]</scope>
    <source>
        <strain evidence="7">HL-109</strain>
    </source>
</reference>
<dbReference type="PRINTS" id="PR01021">
    <property type="entry name" value="OMPADOMAIN"/>
</dbReference>
<evidence type="ECO:0000256" key="2">
    <source>
        <dbReference type="ARBA" id="ARBA00023136"/>
    </source>
</evidence>
<evidence type="ECO:0000313" key="9">
    <source>
        <dbReference type="Proteomes" id="UP000050497"/>
    </source>
</evidence>
<evidence type="ECO:0000259" key="6">
    <source>
        <dbReference type="PROSITE" id="PS51123"/>
    </source>
</evidence>
<dbReference type="PROSITE" id="PS51123">
    <property type="entry name" value="OMPA_2"/>
    <property type="match status" value="1"/>
</dbReference>
<evidence type="ECO:0000313" key="10">
    <source>
        <dbReference type="Proteomes" id="UP000182800"/>
    </source>
</evidence>
<feature type="chain" id="PRO_5006145158" evidence="5">
    <location>
        <begin position="18"/>
        <end position="320"/>
    </location>
</feature>
<dbReference type="CDD" id="cd07185">
    <property type="entry name" value="OmpA_C-like"/>
    <property type="match status" value="1"/>
</dbReference>
<dbReference type="EMBL" id="LJSX01000006">
    <property type="protein sequence ID" value="KPQ11617.1"/>
    <property type="molecule type" value="Genomic_DNA"/>
</dbReference>
<keyword evidence="2 4" id="KW-0472">Membrane</keyword>
<keyword evidence="10" id="KW-1185">Reference proteome</keyword>
<keyword evidence="5" id="KW-0732">Signal</keyword>
<sequence length="320" mass="33625">MRLFIAVAILCAGATSAALFYEGMQRFGDLPQPEAGASLAATDAPQDNRDSVAMTGSITSGARADEAGAGNATNGESGLTLRRSDARIRVNGTLPDLDMVDLFRETARERFPTLAFESGLRADSDLDPGIVEAGIAGMIALSRLAAGEARIADGIIAVEGEALYAQTQESLMRGLDGRIPEGWEMKLTISEPALPEIPDIAMCQAEISEKLADEPIVFASGATSLGDEAAPLMDSLAILVDECAPAPVEIGGHTDSDGPAETNLRLSQERADSVRDALIARGIDAARLTAVGYGETEPLVPNDSDANKGRNRRIEFLIIE</sequence>
<dbReference type="EMBL" id="FMBM01000002">
    <property type="protein sequence ID" value="SCC80356.1"/>
    <property type="molecule type" value="Genomic_DNA"/>
</dbReference>
<protein>
    <submittedName>
        <fullName evidence="7">OOP family porin</fullName>
    </submittedName>
    <submittedName>
        <fullName evidence="8">OmpA family protein</fullName>
    </submittedName>
</protein>
<evidence type="ECO:0000313" key="7">
    <source>
        <dbReference type="EMBL" id="KPQ11617.1"/>
    </source>
</evidence>
<accession>A0A0P7X8S4</accession>
<dbReference type="SUPFAM" id="SSF103088">
    <property type="entry name" value="OmpA-like"/>
    <property type="match status" value="1"/>
</dbReference>
<dbReference type="InterPro" id="IPR050330">
    <property type="entry name" value="Bact_OuterMem_StrucFunc"/>
</dbReference>
<dbReference type="AlphaFoldDB" id="A0A0P7X8S4"/>
<feature type="domain" description="OmpA-like" evidence="6">
    <location>
        <begin position="205"/>
        <end position="320"/>
    </location>
</feature>
<evidence type="ECO:0000256" key="5">
    <source>
        <dbReference type="SAM" id="SignalP"/>
    </source>
</evidence>
<comment type="subcellular location">
    <subcellularLocation>
        <location evidence="1">Cell outer membrane</location>
    </subcellularLocation>
</comment>
<dbReference type="Proteomes" id="UP000050497">
    <property type="component" value="Unassembled WGS sequence"/>
</dbReference>
<dbReference type="Pfam" id="PF00691">
    <property type="entry name" value="OmpA"/>
    <property type="match status" value="1"/>
</dbReference>
<name>A0A0P7X8S4_9HYPH</name>
<dbReference type="STRING" id="1653334.GA0071312_1445"/>
<evidence type="ECO:0000256" key="3">
    <source>
        <dbReference type="ARBA" id="ARBA00023237"/>
    </source>
</evidence>
<proteinExistence type="predicted"/>
<dbReference type="RefSeq" id="WP_074444400.1">
    <property type="nucleotide sequence ID" value="NZ_FMBM01000002.1"/>
</dbReference>
<dbReference type="Gene3D" id="3.40.1520.20">
    <property type="match status" value="1"/>
</dbReference>
<evidence type="ECO:0000256" key="4">
    <source>
        <dbReference type="PROSITE-ProRule" id="PRU00473"/>
    </source>
</evidence>
<organism evidence="7 9">
    <name type="scientific">Saliniramus fredricksonii</name>
    <dbReference type="NCBI Taxonomy" id="1653334"/>
    <lineage>
        <taxon>Bacteria</taxon>
        <taxon>Pseudomonadati</taxon>
        <taxon>Pseudomonadota</taxon>
        <taxon>Alphaproteobacteria</taxon>
        <taxon>Hyphomicrobiales</taxon>
        <taxon>Salinarimonadaceae</taxon>
        <taxon>Saliniramus</taxon>
    </lineage>
</organism>